<comment type="similarity">
    <text evidence="2">Belongs to the prokaryotic molybdopterin-containing oxidoreductase family.</text>
</comment>
<feature type="domain" description="4Fe-4S Mo/W bis-MGD-type" evidence="8">
    <location>
        <begin position="19"/>
        <end position="77"/>
    </location>
</feature>
<evidence type="ECO:0000256" key="2">
    <source>
        <dbReference type="ARBA" id="ARBA00010312"/>
    </source>
</evidence>
<dbReference type="PROSITE" id="PS00490">
    <property type="entry name" value="MOLYBDOPTERIN_PROK_2"/>
    <property type="match status" value="1"/>
</dbReference>
<dbReference type="RefSeq" id="WP_117546174.1">
    <property type="nucleotide sequence ID" value="NZ_QVME01000001.1"/>
</dbReference>
<dbReference type="InterPro" id="IPR006655">
    <property type="entry name" value="Mopterin_OxRdtase_prok_CS"/>
</dbReference>
<dbReference type="GO" id="GO:0016491">
    <property type="term" value="F:oxidoreductase activity"/>
    <property type="evidence" value="ECO:0007669"/>
    <property type="project" value="UniProtKB-KW"/>
</dbReference>
<dbReference type="InterPro" id="IPR006656">
    <property type="entry name" value="Mopterin_OxRdtase"/>
</dbReference>
<evidence type="ECO:0000256" key="6">
    <source>
        <dbReference type="ARBA" id="ARBA00023004"/>
    </source>
</evidence>
<evidence type="ECO:0000313" key="9">
    <source>
        <dbReference type="EMBL" id="RGE70249.1"/>
    </source>
</evidence>
<keyword evidence="6" id="KW-0408">Iron</keyword>
<dbReference type="PROSITE" id="PS51669">
    <property type="entry name" value="4FE4S_MOW_BIS_MGD"/>
    <property type="match status" value="1"/>
</dbReference>
<dbReference type="CDD" id="cd02775">
    <property type="entry name" value="MopB_CT"/>
    <property type="match status" value="1"/>
</dbReference>
<accession>A0A3E3IT35</accession>
<dbReference type="PROSITE" id="PS00932">
    <property type="entry name" value="MOLYBDOPTERIN_PROK_3"/>
    <property type="match status" value="1"/>
</dbReference>
<dbReference type="Pfam" id="PF00384">
    <property type="entry name" value="Molybdopterin"/>
    <property type="match status" value="1"/>
</dbReference>
<reference evidence="9 10" key="1">
    <citation type="submission" date="2018-08" db="EMBL/GenBank/DDBJ databases">
        <title>A genome reference for cultivated species of the human gut microbiota.</title>
        <authorList>
            <person name="Zou Y."/>
            <person name="Xue W."/>
            <person name="Luo G."/>
        </authorList>
    </citation>
    <scope>NUCLEOTIDE SEQUENCE [LARGE SCALE GENOMIC DNA]</scope>
    <source>
        <strain evidence="9 10">TF05-12AC</strain>
    </source>
</reference>
<evidence type="ECO:0000256" key="7">
    <source>
        <dbReference type="ARBA" id="ARBA00023014"/>
    </source>
</evidence>
<dbReference type="GO" id="GO:0051536">
    <property type="term" value="F:iron-sulfur cluster binding"/>
    <property type="evidence" value="ECO:0007669"/>
    <property type="project" value="UniProtKB-KW"/>
</dbReference>
<dbReference type="AlphaFoldDB" id="A0A3E3IT35"/>
<keyword evidence="7" id="KW-0411">Iron-sulfur</keyword>
<keyword evidence="3" id="KW-0500">Molybdenum</keyword>
<dbReference type="SMART" id="SM00926">
    <property type="entry name" value="Molybdop_Fe4S4"/>
    <property type="match status" value="1"/>
</dbReference>
<name>A0A3E3IT35_9FIRM</name>
<evidence type="ECO:0000256" key="4">
    <source>
        <dbReference type="ARBA" id="ARBA00022723"/>
    </source>
</evidence>
<dbReference type="GO" id="GO:0043546">
    <property type="term" value="F:molybdopterin cofactor binding"/>
    <property type="evidence" value="ECO:0007669"/>
    <property type="project" value="InterPro"/>
</dbReference>
<dbReference type="Pfam" id="PF01568">
    <property type="entry name" value="Molydop_binding"/>
    <property type="match status" value="1"/>
</dbReference>
<proteinExistence type="inferred from homology"/>
<dbReference type="Pfam" id="PF04879">
    <property type="entry name" value="Molybdop_Fe4S4"/>
    <property type="match status" value="1"/>
</dbReference>
<evidence type="ECO:0000256" key="1">
    <source>
        <dbReference type="ARBA" id="ARBA00001942"/>
    </source>
</evidence>
<evidence type="ECO:0000256" key="3">
    <source>
        <dbReference type="ARBA" id="ARBA00022505"/>
    </source>
</evidence>
<dbReference type="InterPro" id="IPR009010">
    <property type="entry name" value="Asp_de-COase-like_dom_sf"/>
</dbReference>
<dbReference type="Gene3D" id="2.40.40.20">
    <property type="match status" value="1"/>
</dbReference>
<keyword evidence="5" id="KW-0560">Oxidoreductase</keyword>
<dbReference type="PANTHER" id="PTHR43742">
    <property type="entry name" value="TRIMETHYLAMINE-N-OXIDE REDUCTASE"/>
    <property type="match status" value="1"/>
</dbReference>
<comment type="cofactor">
    <cofactor evidence="1">
        <name>Mo-bis(molybdopterin guanine dinucleotide)</name>
        <dbReference type="ChEBI" id="CHEBI:60539"/>
    </cofactor>
</comment>
<organism evidence="9 10">
    <name type="scientific">Anaerotruncus colihominis</name>
    <dbReference type="NCBI Taxonomy" id="169435"/>
    <lineage>
        <taxon>Bacteria</taxon>
        <taxon>Bacillati</taxon>
        <taxon>Bacillota</taxon>
        <taxon>Clostridia</taxon>
        <taxon>Eubacteriales</taxon>
        <taxon>Oscillospiraceae</taxon>
        <taxon>Anaerotruncus</taxon>
    </lineage>
</organism>
<dbReference type="Gene3D" id="3.40.228.10">
    <property type="entry name" value="Dimethylsulfoxide Reductase, domain 2"/>
    <property type="match status" value="1"/>
</dbReference>
<dbReference type="InterPro" id="IPR006963">
    <property type="entry name" value="Mopterin_OxRdtase_4Fe-4S_dom"/>
</dbReference>
<dbReference type="SUPFAM" id="SSF50692">
    <property type="entry name" value="ADC-like"/>
    <property type="match status" value="1"/>
</dbReference>
<dbReference type="Gene3D" id="3.40.50.740">
    <property type="match status" value="1"/>
</dbReference>
<dbReference type="GO" id="GO:0046872">
    <property type="term" value="F:metal ion binding"/>
    <property type="evidence" value="ECO:0007669"/>
    <property type="project" value="UniProtKB-KW"/>
</dbReference>
<dbReference type="InterPro" id="IPR006657">
    <property type="entry name" value="MoPterin_dinucl-bd_dom"/>
</dbReference>
<dbReference type="InterPro" id="IPR050612">
    <property type="entry name" value="Prok_Mopterin_Oxidored"/>
</dbReference>
<dbReference type="Proteomes" id="UP000260828">
    <property type="component" value="Unassembled WGS sequence"/>
</dbReference>
<dbReference type="PANTHER" id="PTHR43742:SF6">
    <property type="entry name" value="OXIDOREDUCTASE YYAE-RELATED"/>
    <property type="match status" value="1"/>
</dbReference>
<protein>
    <recommendedName>
        <fullName evidence="8">4Fe-4S Mo/W bis-MGD-type domain-containing protein</fullName>
    </recommendedName>
</protein>
<sequence length="712" mass="80160">MTELERKIKAKIPGADTGIEVKKSLCAICSPGNHCGLDVYVKDGKILKVEGTPEHPYNQGHICTKGAMNRAYIYRKNRIRTPLRRVGKRGEGKFEPITWEEAYAEIAEKLNRVKDDYGANSVAFTTGYCKWYRPYYHRFVYAFGSVNYSTDDCTCYRAMVLANECTMCRAQGPDIAHTNTLMAWAWGGFYSDHLSVGEVEELKARGGKIVVIDSRITRASQRFADVFLHIRPGTDGALALGMAKIILDNGWADMDFIRRYTYGFEEYAAYVKQFDLERVARITGLNLADIMEATRLFATNGPACCNFSASTLTQQYNGFQTHRAILCLLGLTGNIDRPGGNIPSSNTYLCRPAGFKSRESQYYMEKAPDLTQMFLYDKFPIWYEYCHETQAITLADVILSGEPYPIKALYGVGMNFKMYPQTDKLVKALDQIDFFVNTDLFMTYTSKFADIVLPCCSSLERGEFKVYPGGYGVYTKPVIQPLYESKSDTDILCELARYMELDDPLLLEGYEASVDYIMQGCGLTVEQFKQSDLPVKMPNAAPTPVGTTLRNGFTTPSGKFEFYSNVVARYEKSHGLSPLPVYIPSFADDPSPEFARKYPFFLSAGCRIPNTLHSRLHEVPWSRAIRPEPMVEIHPDDARRLDIHDGDLVEVYSPSGSVTVKAMLTHRIHTGTVEVAHGYTEANISQVVSDQHQNPYTGFPGYKASRCNIRKV</sequence>
<dbReference type="EMBL" id="QVME01000001">
    <property type="protein sequence ID" value="RGE70249.1"/>
    <property type="molecule type" value="Genomic_DNA"/>
</dbReference>
<evidence type="ECO:0000313" key="10">
    <source>
        <dbReference type="Proteomes" id="UP000260828"/>
    </source>
</evidence>
<dbReference type="SUPFAM" id="SSF53706">
    <property type="entry name" value="Formate dehydrogenase/DMSO reductase, domains 1-3"/>
    <property type="match status" value="1"/>
</dbReference>
<comment type="caution">
    <text evidence="9">The sequence shown here is derived from an EMBL/GenBank/DDBJ whole genome shotgun (WGS) entry which is preliminary data.</text>
</comment>
<dbReference type="Gene3D" id="2.20.25.90">
    <property type="entry name" value="ADC-like domains"/>
    <property type="match status" value="1"/>
</dbReference>
<evidence type="ECO:0000256" key="5">
    <source>
        <dbReference type="ARBA" id="ARBA00023002"/>
    </source>
</evidence>
<evidence type="ECO:0000259" key="8">
    <source>
        <dbReference type="PROSITE" id="PS51669"/>
    </source>
</evidence>
<keyword evidence="4" id="KW-0479">Metal-binding</keyword>
<gene>
    <name evidence="9" type="ORF">DXC40_04150</name>
</gene>